<reference evidence="11 12" key="1">
    <citation type="journal article" date="2018" name="Proc. Natl. Acad. Sci. U.S.A.">
        <title>Draft genome sequence of Camellia sinensis var. sinensis provides insights into the evolution of the tea genome and tea quality.</title>
        <authorList>
            <person name="Wei C."/>
            <person name="Yang H."/>
            <person name="Wang S."/>
            <person name="Zhao J."/>
            <person name="Liu C."/>
            <person name="Gao L."/>
            <person name="Xia E."/>
            <person name="Lu Y."/>
            <person name="Tai Y."/>
            <person name="She G."/>
            <person name="Sun J."/>
            <person name="Cao H."/>
            <person name="Tong W."/>
            <person name="Gao Q."/>
            <person name="Li Y."/>
            <person name="Deng W."/>
            <person name="Jiang X."/>
            <person name="Wang W."/>
            <person name="Chen Q."/>
            <person name="Zhang S."/>
            <person name="Li H."/>
            <person name="Wu J."/>
            <person name="Wang P."/>
            <person name="Li P."/>
            <person name="Shi C."/>
            <person name="Zheng F."/>
            <person name="Jian J."/>
            <person name="Huang B."/>
            <person name="Shan D."/>
            <person name="Shi M."/>
            <person name="Fang C."/>
            <person name="Yue Y."/>
            <person name="Li F."/>
            <person name="Li D."/>
            <person name="Wei S."/>
            <person name="Han B."/>
            <person name="Jiang C."/>
            <person name="Yin Y."/>
            <person name="Xia T."/>
            <person name="Zhang Z."/>
            <person name="Bennetzen J.L."/>
            <person name="Zhao S."/>
            <person name="Wan X."/>
        </authorList>
    </citation>
    <scope>NUCLEOTIDE SEQUENCE [LARGE SCALE GENOMIC DNA]</scope>
    <source>
        <strain evidence="12">cv. Shuchazao</strain>
        <tissue evidence="11">Leaf</tissue>
    </source>
</reference>
<evidence type="ECO:0000256" key="2">
    <source>
        <dbReference type="ARBA" id="ARBA00008894"/>
    </source>
</evidence>
<dbReference type="PANTHER" id="PTHR23155">
    <property type="entry name" value="DISEASE RESISTANCE PROTEIN RP"/>
    <property type="match status" value="1"/>
</dbReference>
<dbReference type="FunFam" id="1.10.10.10:FF:000322">
    <property type="entry name" value="Probable disease resistance protein At1g63360"/>
    <property type="match status" value="1"/>
</dbReference>
<dbReference type="Gene3D" id="1.10.8.430">
    <property type="entry name" value="Helical domain of apoptotic protease-activating factors"/>
    <property type="match status" value="1"/>
</dbReference>
<feature type="domain" description="Disease resistance protein winged helix" evidence="10">
    <location>
        <begin position="207"/>
        <end position="254"/>
    </location>
</feature>
<evidence type="ECO:0000256" key="7">
    <source>
        <dbReference type="ARBA" id="ARBA00022821"/>
    </source>
</evidence>
<feature type="domain" description="NB-ARC" evidence="9">
    <location>
        <begin position="42"/>
        <end position="123"/>
    </location>
</feature>
<keyword evidence="12" id="KW-1185">Reference proteome</keyword>
<evidence type="ECO:0000313" key="11">
    <source>
        <dbReference type="EMBL" id="THG00983.1"/>
    </source>
</evidence>
<dbReference type="PANTHER" id="PTHR23155:SF1152">
    <property type="entry name" value="AAA+ ATPASE DOMAIN-CONTAINING PROTEIN"/>
    <property type="match status" value="1"/>
</dbReference>
<dbReference type="SUPFAM" id="SSF52540">
    <property type="entry name" value="P-loop containing nucleoside triphosphate hydrolases"/>
    <property type="match status" value="1"/>
</dbReference>
<keyword evidence="8" id="KW-0067">ATP-binding</keyword>
<dbReference type="Pfam" id="PF00931">
    <property type="entry name" value="NB-ARC"/>
    <property type="match status" value="1"/>
</dbReference>
<evidence type="ECO:0000256" key="3">
    <source>
        <dbReference type="ARBA" id="ARBA00022490"/>
    </source>
</evidence>
<accession>A0A4S4DE95</accession>
<dbReference type="GO" id="GO:0098542">
    <property type="term" value="P:defense response to other organism"/>
    <property type="evidence" value="ECO:0007669"/>
    <property type="project" value="TreeGrafter"/>
</dbReference>
<dbReference type="InterPro" id="IPR027417">
    <property type="entry name" value="P-loop_NTPase"/>
</dbReference>
<dbReference type="GO" id="GO:0005524">
    <property type="term" value="F:ATP binding"/>
    <property type="evidence" value="ECO:0007669"/>
    <property type="project" value="UniProtKB-KW"/>
</dbReference>
<comment type="caution">
    <text evidence="11">The sequence shown here is derived from an EMBL/GenBank/DDBJ whole genome shotgun (WGS) entry which is preliminary data.</text>
</comment>
<evidence type="ECO:0000256" key="6">
    <source>
        <dbReference type="ARBA" id="ARBA00022741"/>
    </source>
</evidence>
<keyword evidence="3" id="KW-0963">Cytoplasm</keyword>
<evidence type="ECO:0000256" key="5">
    <source>
        <dbReference type="ARBA" id="ARBA00022737"/>
    </source>
</evidence>
<dbReference type="InterPro" id="IPR036388">
    <property type="entry name" value="WH-like_DNA-bd_sf"/>
</dbReference>
<evidence type="ECO:0000259" key="10">
    <source>
        <dbReference type="Pfam" id="PF23559"/>
    </source>
</evidence>
<keyword evidence="7" id="KW-0611">Plant defense</keyword>
<dbReference type="InterPro" id="IPR044974">
    <property type="entry name" value="Disease_R_plants"/>
</dbReference>
<dbReference type="AlphaFoldDB" id="A0A4S4DE95"/>
<proteinExistence type="inferred from homology"/>
<evidence type="ECO:0000256" key="1">
    <source>
        <dbReference type="ARBA" id="ARBA00004496"/>
    </source>
</evidence>
<protein>
    <submittedName>
        <fullName evidence="11">Uncharacterized protein</fullName>
    </submittedName>
</protein>
<evidence type="ECO:0000313" key="12">
    <source>
        <dbReference type="Proteomes" id="UP000306102"/>
    </source>
</evidence>
<dbReference type="Proteomes" id="UP000306102">
    <property type="component" value="Unassembled WGS sequence"/>
</dbReference>
<dbReference type="InterPro" id="IPR042197">
    <property type="entry name" value="Apaf_helical"/>
</dbReference>
<name>A0A4S4DE95_CAMSN</name>
<evidence type="ECO:0000259" key="9">
    <source>
        <dbReference type="Pfam" id="PF00931"/>
    </source>
</evidence>
<comment type="similarity">
    <text evidence="2">Belongs to the disease resistance NB-LRR family.</text>
</comment>
<organism evidence="11 12">
    <name type="scientific">Camellia sinensis var. sinensis</name>
    <name type="common">China tea</name>
    <dbReference type="NCBI Taxonomy" id="542762"/>
    <lineage>
        <taxon>Eukaryota</taxon>
        <taxon>Viridiplantae</taxon>
        <taxon>Streptophyta</taxon>
        <taxon>Embryophyta</taxon>
        <taxon>Tracheophyta</taxon>
        <taxon>Spermatophyta</taxon>
        <taxon>Magnoliopsida</taxon>
        <taxon>eudicotyledons</taxon>
        <taxon>Gunneridae</taxon>
        <taxon>Pentapetalae</taxon>
        <taxon>asterids</taxon>
        <taxon>Ericales</taxon>
        <taxon>Theaceae</taxon>
        <taxon>Camellia</taxon>
    </lineage>
</organism>
<dbReference type="InterPro" id="IPR058922">
    <property type="entry name" value="WHD_DRP"/>
</dbReference>
<sequence length="262" mass="30130">MVEAEITVSFDTEVLAIKEQLAGGKEQLEFVSIAGMPGLGEMLYKNLKGKRYLIVIDDIWDISAWVDLKMYLPNDKNGSRVLFTSRLKVVVMQAPPDSHIHSLRYLTEEESWELFQWKVFQNESFPLQLVEIGKQIMKKCEGLPLAIVVIAGLLAKNKKTKEWWKQVAQRVSSFIVSDPNQYLDIIALSYNHLPCHLKPCFVYLGAFPEDPEISVQKLIWLWVAEGFIQNIGERSLEEVAEDYLMDIIQRRLVIVAQKRFDG</sequence>
<gene>
    <name evidence="11" type="ORF">TEA_017775</name>
</gene>
<dbReference type="Gene3D" id="1.10.10.10">
    <property type="entry name" value="Winged helix-like DNA-binding domain superfamily/Winged helix DNA-binding domain"/>
    <property type="match status" value="1"/>
</dbReference>
<dbReference type="FunFam" id="1.10.8.430:FF:000003">
    <property type="entry name" value="Probable disease resistance protein At5g66910"/>
    <property type="match status" value="1"/>
</dbReference>
<comment type="subcellular location">
    <subcellularLocation>
        <location evidence="1">Cytoplasm</location>
    </subcellularLocation>
</comment>
<keyword evidence="6" id="KW-0547">Nucleotide-binding</keyword>
<evidence type="ECO:0000256" key="4">
    <source>
        <dbReference type="ARBA" id="ARBA00022614"/>
    </source>
</evidence>
<dbReference type="GO" id="GO:0043531">
    <property type="term" value="F:ADP binding"/>
    <property type="evidence" value="ECO:0007669"/>
    <property type="project" value="InterPro"/>
</dbReference>
<dbReference type="Pfam" id="PF23559">
    <property type="entry name" value="WHD_DRP"/>
    <property type="match status" value="1"/>
</dbReference>
<keyword evidence="5" id="KW-0677">Repeat</keyword>
<dbReference type="InterPro" id="IPR002182">
    <property type="entry name" value="NB-ARC"/>
</dbReference>
<dbReference type="Gene3D" id="3.40.50.300">
    <property type="entry name" value="P-loop containing nucleotide triphosphate hydrolases"/>
    <property type="match status" value="1"/>
</dbReference>
<dbReference type="EMBL" id="SDRB02011551">
    <property type="protein sequence ID" value="THG00983.1"/>
    <property type="molecule type" value="Genomic_DNA"/>
</dbReference>
<keyword evidence="4" id="KW-0433">Leucine-rich repeat</keyword>
<evidence type="ECO:0000256" key="8">
    <source>
        <dbReference type="ARBA" id="ARBA00022840"/>
    </source>
</evidence>